<keyword evidence="2 5" id="KW-0812">Transmembrane</keyword>
<feature type="transmembrane region" description="Helical" evidence="5">
    <location>
        <begin position="103"/>
        <end position="123"/>
    </location>
</feature>
<evidence type="ECO:0000256" key="3">
    <source>
        <dbReference type="ARBA" id="ARBA00022989"/>
    </source>
</evidence>
<gene>
    <name evidence="6" type="ORF">BCR39DRAFT_513915</name>
</gene>
<dbReference type="GO" id="GO:0005385">
    <property type="term" value="F:zinc ion transmembrane transporter activity"/>
    <property type="evidence" value="ECO:0007669"/>
    <property type="project" value="TreeGrafter"/>
</dbReference>
<dbReference type="GO" id="GO:0005886">
    <property type="term" value="C:plasma membrane"/>
    <property type="evidence" value="ECO:0007669"/>
    <property type="project" value="TreeGrafter"/>
</dbReference>
<dbReference type="InterPro" id="IPR003689">
    <property type="entry name" value="ZIP"/>
</dbReference>
<dbReference type="InParanoid" id="A0A1Y2BJB1"/>
<dbReference type="PANTHER" id="PTHR11040">
    <property type="entry name" value="ZINC/IRON TRANSPORTER"/>
    <property type="match status" value="1"/>
</dbReference>
<feature type="transmembrane region" description="Helical" evidence="5">
    <location>
        <begin position="225"/>
        <end position="249"/>
    </location>
</feature>
<feature type="transmembrane region" description="Helical" evidence="5">
    <location>
        <begin position="261"/>
        <end position="281"/>
    </location>
</feature>
<comment type="caution">
    <text evidence="6">The sequence shown here is derived from an EMBL/GenBank/DDBJ whole genome shotgun (WGS) entry which is preliminary data.</text>
</comment>
<dbReference type="FunCoup" id="A0A1Y2BJB1">
    <property type="interactions" value="222"/>
</dbReference>
<keyword evidence="4 5" id="KW-0472">Membrane</keyword>
<feature type="transmembrane region" description="Helical" evidence="5">
    <location>
        <begin position="51"/>
        <end position="74"/>
    </location>
</feature>
<dbReference type="PANTHER" id="PTHR11040:SF32">
    <property type="entry name" value="ZINC-REGULATED TRANSPORTER 1"/>
    <property type="match status" value="1"/>
</dbReference>
<reference evidence="6 7" key="1">
    <citation type="submission" date="2016-07" db="EMBL/GenBank/DDBJ databases">
        <title>Pervasive Adenine N6-methylation of Active Genes in Fungi.</title>
        <authorList>
            <consortium name="DOE Joint Genome Institute"/>
            <person name="Mondo S.J."/>
            <person name="Dannebaum R.O."/>
            <person name="Kuo R.C."/>
            <person name="Labutti K."/>
            <person name="Haridas S."/>
            <person name="Kuo A."/>
            <person name="Salamov A."/>
            <person name="Ahrendt S.R."/>
            <person name="Lipzen A."/>
            <person name="Sullivan W."/>
            <person name="Andreopoulos W.B."/>
            <person name="Clum A."/>
            <person name="Lindquist E."/>
            <person name="Daum C."/>
            <person name="Ramamoorthy G.K."/>
            <person name="Gryganskyi A."/>
            <person name="Culley D."/>
            <person name="Magnuson J.K."/>
            <person name="James T.Y."/>
            <person name="O'Malley M.A."/>
            <person name="Stajich J.E."/>
            <person name="Spatafora J.W."/>
            <person name="Visel A."/>
            <person name="Grigoriev I.V."/>
        </authorList>
    </citation>
    <scope>NUCLEOTIDE SEQUENCE [LARGE SCALE GENOMIC DNA]</scope>
    <source>
        <strain evidence="6 7">68-887.2</strain>
    </source>
</reference>
<feature type="transmembrane region" description="Helical" evidence="5">
    <location>
        <begin position="19"/>
        <end position="39"/>
    </location>
</feature>
<comment type="subcellular location">
    <subcellularLocation>
        <location evidence="1">Membrane</location>
        <topology evidence="1">Multi-pass membrane protein</topology>
    </subcellularLocation>
</comment>
<keyword evidence="7" id="KW-1185">Reference proteome</keyword>
<name>A0A1Y2BJB1_9TREE</name>
<feature type="transmembrane region" description="Helical" evidence="5">
    <location>
        <begin position="196"/>
        <end position="219"/>
    </location>
</feature>
<feature type="transmembrane region" description="Helical" evidence="5">
    <location>
        <begin position="301"/>
        <end position="322"/>
    </location>
</feature>
<evidence type="ECO:0000256" key="4">
    <source>
        <dbReference type="ARBA" id="ARBA00023136"/>
    </source>
</evidence>
<accession>A0A1Y2BJB1</accession>
<protein>
    <submittedName>
        <fullName evidence="6">ZIP-like iron-zinc transporter</fullName>
    </submittedName>
</protein>
<dbReference type="Pfam" id="PF02535">
    <property type="entry name" value="Zip"/>
    <property type="match status" value="1"/>
</dbReference>
<evidence type="ECO:0000313" key="7">
    <source>
        <dbReference type="Proteomes" id="UP000193986"/>
    </source>
</evidence>
<dbReference type="EMBL" id="MCFC01000002">
    <property type="protein sequence ID" value="ORY34667.1"/>
    <property type="molecule type" value="Genomic_DNA"/>
</dbReference>
<feature type="transmembrane region" description="Helical" evidence="5">
    <location>
        <begin position="334"/>
        <end position="352"/>
    </location>
</feature>
<organism evidence="6 7">
    <name type="scientific">Naematelia encephala</name>
    <dbReference type="NCBI Taxonomy" id="71784"/>
    <lineage>
        <taxon>Eukaryota</taxon>
        <taxon>Fungi</taxon>
        <taxon>Dikarya</taxon>
        <taxon>Basidiomycota</taxon>
        <taxon>Agaricomycotina</taxon>
        <taxon>Tremellomycetes</taxon>
        <taxon>Tremellales</taxon>
        <taxon>Naemateliaceae</taxon>
        <taxon>Naematelia</taxon>
    </lineage>
</organism>
<dbReference type="Proteomes" id="UP000193986">
    <property type="component" value="Unassembled WGS sequence"/>
</dbReference>
<evidence type="ECO:0000313" key="6">
    <source>
        <dbReference type="EMBL" id="ORY34667.1"/>
    </source>
</evidence>
<dbReference type="OrthoDB" id="448280at2759"/>
<keyword evidence="3 5" id="KW-1133">Transmembrane helix</keyword>
<evidence type="ECO:0000256" key="5">
    <source>
        <dbReference type="SAM" id="Phobius"/>
    </source>
</evidence>
<proteinExistence type="predicted"/>
<sequence>MSDNDACGVNPTDRLGLRIGAIFIIMVTSMFGTLFPIITKRTNTLRKIVPGIVFEFTKFFGSGVILATALIHLLEPAADDELGPANTISMGGCISDSWGDYPYAFGICLASLFVTFVIELVAFRVGTSYLAKRGLEMPAPHGIGAMQIQQTQIDPESAAEPTQKVLADKALEDSESTSSDDRFRDASEANPATAQILGVVILEFGVLFHSVIIGLTLSLASPDEFTTLFIVIVFHQMFEGLGLGTRLAFLKLPDQYRLMPVIGALLYAFMTPIGMAIGLGTRESTSMTAASGSIASGILDATSAGILLYAATVELIAHEFIFNHFYHTCSWPRVISALFFFALGSGIMALLGKWA</sequence>
<evidence type="ECO:0000256" key="2">
    <source>
        <dbReference type="ARBA" id="ARBA00022692"/>
    </source>
</evidence>
<dbReference type="STRING" id="71784.A0A1Y2BJB1"/>
<evidence type="ECO:0000256" key="1">
    <source>
        <dbReference type="ARBA" id="ARBA00004141"/>
    </source>
</evidence>
<dbReference type="AlphaFoldDB" id="A0A1Y2BJB1"/>